<feature type="transmembrane region" description="Helical" evidence="8">
    <location>
        <begin position="184"/>
        <end position="203"/>
    </location>
</feature>
<evidence type="ECO:0000256" key="5">
    <source>
        <dbReference type="ARBA" id="ARBA00022692"/>
    </source>
</evidence>
<evidence type="ECO:0000256" key="6">
    <source>
        <dbReference type="ARBA" id="ARBA00022989"/>
    </source>
</evidence>
<dbReference type="PANTHER" id="PTHR30462:SF3">
    <property type="entry name" value="INTERMEMBRANE TRANSPORT PROTEIN PQIA"/>
    <property type="match status" value="1"/>
</dbReference>
<dbReference type="EMBL" id="BANB01000104">
    <property type="protein sequence ID" value="GAN76483.1"/>
    <property type="molecule type" value="Genomic_DNA"/>
</dbReference>
<sequence length="440" mass="47568">MPTGEPALPTTPSAAPFGRLHECADCGQRQYVPHPAPGDIAACLRCDKVLRRGQRDPLPRTLALGITGIVLLLIACTSPMMDVSTTGMDRTATLLTGPEGLELHGLWELGLLVVLTTIAVPLAHLTGLTWVVGTLRLTRPPRHLPRLFGLLQHLRPWSMVEVYLVGLFVAYTKLRQLAHIETGPALWALVILMLVVVAVDALLDPEAVWETMERRGVLRRLPGCAPDDGIACHVCGAVTDAPEGAYCPRCESRLHARKHASLQRTWALALAATVLYVPANVLPVLTYVELGSGQPSTILGGARELLDGGQWPLALIVFLASVAVPVLKLLGLFTMLITAQLGLTARLQDRTTLYRVIALIGRWSMIDIFMESILVALVQFGGLVRIEPGYGALAFAAVVVLTMFAAESFDPRLMWDRAAETAARRTRSRPAVPAEAVSAQ</sequence>
<evidence type="ECO:0000256" key="8">
    <source>
        <dbReference type="SAM" id="Phobius"/>
    </source>
</evidence>
<keyword evidence="7 8" id="KW-0472">Membrane</keyword>
<evidence type="ECO:0000256" key="1">
    <source>
        <dbReference type="ARBA" id="ARBA00004429"/>
    </source>
</evidence>
<evidence type="ECO:0000256" key="3">
    <source>
        <dbReference type="ARBA" id="ARBA00022475"/>
    </source>
</evidence>
<evidence type="ECO:0000256" key="2">
    <source>
        <dbReference type="ARBA" id="ARBA00007555"/>
    </source>
</evidence>
<dbReference type="InterPro" id="IPR007498">
    <property type="entry name" value="PqiA-like"/>
</dbReference>
<comment type="caution">
    <text evidence="9">The sequence shown here is derived from an EMBL/GenBank/DDBJ whole genome shotgun (WGS) entry which is preliminary data.</text>
</comment>
<name>A0A0D6P5K3_9PROT</name>
<comment type="similarity">
    <text evidence="2">Belongs to the PqiA family.</text>
</comment>
<dbReference type="AlphaFoldDB" id="A0A0D6P5K3"/>
<dbReference type="Proteomes" id="UP000032680">
    <property type="component" value="Unassembled WGS sequence"/>
</dbReference>
<dbReference type="InterPro" id="IPR005219">
    <property type="entry name" value="PqiA-like_proteobact"/>
</dbReference>
<dbReference type="NCBIfam" id="TIGR00155">
    <property type="entry name" value="pqiA_fam"/>
    <property type="match status" value="1"/>
</dbReference>
<evidence type="ECO:0000313" key="9">
    <source>
        <dbReference type="EMBL" id="GAN76483.1"/>
    </source>
</evidence>
<comment type="subcellular location">
    <subcellularLocation>
        <location evidence="1">Cell inner membrane</location>
        <topology evidence="1">Multi-pass membrane protein</topology>
    </subcellularLocation>
</comment>
<reference evidence="9 10" key="1">
    <citation type="submission" date="2012-11" db="EMBL/GenBank/DDBJ databases">
        <title>Whole genome sequence of Acidisphaera rubrifaciens HS-AP3.</title>
        <authorList>
            <person name="Azuma Y."/>
            <person name="Higashiura N."/>
            <person name="Hirakawa H."/>
            <person name="Matsushita K."/>
        </authorList>
    </citation>
    <scope>NUCLEOTIDE SEQUENCE [LARGE SCALE GENOMIC DNA]</scope>
    <source>
        <strain evidence="9 10">HS-AP3</strain>
    </source>
</reference>
<feature type="transmembrane region" description="Helical" evidence="8">
    <location>
        <begin position="390"/>
        <end position="409"/>
    </location>
</feature>
<keyword evidence="5 8" id="KW-0812">Transmembrane</keyword>
<dbReference type="InterPro" id="IPR051800">
    <property type="entry name" value="PqiA-PqiB_transport"/>
</dbReference>
<evidence type="ECO:0000256" key="7">
    <source>
        <dbReference type="ARBA" id="ARBA00023136"/>
    </source>
</evidence>
<gene>
    <name evidence="9" type="ORF">Asru_0104_06</name>
</gene>
<protein>
    <submittedName>
        <fullName evidence="9">Paraquat-inducible protein A</fullName>
    </submittedName>
</protein>
<organism evidence="9 10">
    <name type="scientific">Acidisphaera rubrifaciens HS-AP3</name>
    <dbReference type="NCBI Taxonomy" id="1231350"/>
    <lineage>
        <taxon>Bacteria</taxon>
        <taxon>Pseudomonadati</taxon>
        <taxon>Pseudomonadota</taxon>
        <taxon>Alphaproteobacteria</taxon>
        <taxon>Acetobacterales</taxon>
        <taxon>Acetobacteraceae</taxon>
        <taxon>Acidisphaera</taxon>
    </lineage>
</organism>
<feature type="transmembrane region" description="Helical" evidence="8">
    <location>
        <begin position="353"/>
        <end position="378"/>
    </location>
</feature>
<dbReference type="OrthoDB" id="9800207at2"/>
<feature type="transmembrane region" description="Helical" evidence="8">
    <location>
        <begin position="266"/>
        <end position="288"/>
    </location>
</feature>
<evidence type="ECO:0000313" key="10">
    <source>
        <dbReference type="Proteomes" id="UP000032680"/>
    </source>
</evidence>
<feature type="transmembrane region" description="Helical" evidence="8">
    <location>
        <begin position="313"/>
        <end position="341"/>
    </location>
</feature>
<keyword evidence="4" id="KW-0997">Cell inner membrane</keyword>
<feature type="transmembrane region" description="Helical" evidence="8">
    <location>
        <begin position="61"/>
        <end position="81"/>
    </location>
</feature>
<keyword evidence="10" id="KW-1185">Reference proteome</keyword>
<keyword evidence="3" id="KW-1003">Cell membrane</keyword>
<keyword evidence="6 8" id="KW-1133">Transmembrane helix</keyword>
<proteinExistence type="inferred from homology"/>
<dbReference type="GO" id="GO:0005886">
    <property type="term" value="C:plasma membrane"/>
    <property type="evidence" value="ECO:0007669"/>
    <property type="project" value="UniProtKB-SubCell"/>
</dbReference>
<dbReference type="PANTHER" id="PTHR30462">
    <property type="entry name" value="INTERMEMBRANE TRANSPORT PROTEIN PQIB-RELATED"/>
    <property type="match status" value="1"/>
</dbReference>
<dbReference type="RefSeq" id="WP_048860301.1">
    <property type="nucleotide sequence ID" value="NZ_BANB01000104.1"/>
</dbReference>
<feature type="transmembrane region" description="Helical" evidence="8">
    <location>
        <begin position="109"/>
        <end position="133"/>
    </location>
</feature>
<accession>A0A0D6P5K3</accession>
<evidence type="ECO:0000256" key="4">
    <source>
        <dbReference type="ARBA" id="ARBA00022519"/>
    </source>
</evidence>
<feature type="transmembrane region" description="Helical" evidence="8">
    <location>
        <begin position="154"/>
        <end position="172"/>
    </location>
</feature>
<dbReference type="Pfam" id="PF04403">
    <property type="entry name" value="PqiA"/>
    <property type="match status" value="2"/>
</dbReference>